<dbReference type="Pfam" id="PF00389">
    <property type="entry name" value="2-Hacid_dh"/>
    <property type="match status" value="1"/>
</dbReference>
<evidence type="ECO:0000256" key="2">
    <source>
        <dbReference type="ARBA" id="ARBA00023002"/>
    </source>
</evidence>
<gene>
    <name evidence="7" type="ORF">H8S54_05205</name>
</gene>
<evidence type="ECO:0000313" key="7">
    <source>
        <dbReference type="EMBL" id="MBC5650520.1"/>
    </source>
</evidence>
<name>A0A8I0AGZ8_9FIRM</name>
<keyword evidence="3" id="KW-0520">NAD</keyword>
<dbReference type="GO" id="GO:0016616">
    <property type="term" value="F:oxidoreductase activity, acting on the CH-OH group of donors, NAD or NADP as acceptor"/>
    <property type="evidence" value="ECO:0007669"/>
    <property type="project" value="InterPro"/>
</dbReference>
<dbReference type="RefSeq" id="WP_186901057.1">
    <property type="nucleotide sequence ID" value="NZ_JACOOT010000011.1"/>
</dbReference>
<dbReference type="EMBL" id="JACOOT010000011">
    <property type="protein sequence ID" value="MBC5650520.1"/>
    <property type="molecule type" value="Genomic_DNA"/>
</dbReference>
<dbReference type="InterPro" id="IPR006139">
    <property type="entry name" value="D-isomer_2_OHA_DH_cat_dom"/>
</dbReference>
<protein>
    <submittedName>
        <fullName evidence="7">D-2-hydroxyacid dehydrogenase</fullName>
    </submittedName>
</protein>
<dbReference type="PANTHER" id="PTHR43761:SF1">
    <property type="entry name" value="D-ISOMER SPECIFIC 2-HYDROXYACID DEHYDROGENASE CATALYTIC DOMAIN-CONTAINING PROTEIN-RELATED"/>
    <property type="match status" value="1"/>
</dbReference>
<dbReference type="GO" id="GO:0051287">
    <property type="term" value="F:NAD binding"/>
    <property type="evidence" value="ECO:0007669"/>
    <property type="project" value="InterPro"/>
</dbReference>
<accession>A0A8I0AGZ8</accession>
<feature type="domain" description="D-isomer specific 2-hydroxyacid dehydrogenase NAD-binding" evidence="6">
    <location>
        <begin position="107"/>
        <end position="287"/>
    </location>
</feature>
<dbReference type="PANTHER" id="PTHR43761">
    <property type="entry name" value="D-ISOMER SPECIFIC 2-HYDROXYACID DEHYDROGENASE FAMILY PROTEIN (AFU_ORTHOLOGUE AFUA_1G13630)"/>
    <property type="match status" value="1"/>
</dbReference>
<keyword evidence="2 4" id="KW-0560">Oxidoreductase</keyword>
<evidence type="ECO:0000313" key="8">
    <source>
        <dbReference type="Proteomes" id="UP000652847"/>
    </source>
</evidence>
<dbReference type="Proteomes" id="UP000652847">
    <property type="component" value="Unassembled WGS sequence"/>
</dbReference>
<dbReference type="SUPFAM" id="SSF52283">
    <property type="entry name" value="Formate/glycerate dehydrogenase catalytic domain-like"/>
    <property type="match status" value="1"/>
</dbReference>
<proteinExistence type="inferred from homology"/>
<feature type="domain" description="D-isomer specific 2-hydroxyacid dehydrogenase catalytic" evidence="5">
    <location>
        <begin position="13"/>
        <end position="317"/>
    </location>
</feature>
<dbReference type="PROSITE" id="PS00671">
    <property type="entry name" value="D_2_HYDROXYACID_DH_3"/>
    <property type="match status" value="1"/>
</dbReference>
<comment type="caution">
    <text evidence="7">The sequence shown here is derived from an EMBL/GenBank/DDBJ whole genome shotgun (WGS) entry which is preliminary data.</text>
</comment>
<dbReference type="InterPro" id="IPR050418">
    <property type="entry name" value="D-iso_2-hydroxyacid_DH_PdxB"/>
</dbReference>
<dbReference type="SUPFAM" id="SSF51735">
    <property type="entry name" value="NAD(P)-binding Rossmann-fold domains"/>
    <property type="match status" value="1"/>
</dbReference>
<evidence type="ECO:0000256" key="4">
    <source>
        <dbReference type="RuleBase" id="RU003719"/>
    </source>
</evidence>
<evidence type="ECO:0000256" key="3">
    <source>
        <dbReference type="ARBA" id="ARBA00023027"/>
    </source>
</evidence>
<organism evidence="7 8">
    <name type="scientific">Blautia segnis</name>
    <dbReference type="NCBI Taxonomy" id="2763030"/>
    <lineage>
        <taxon>Bacteria</taxon>
        <taxon>Bacillati</taxon>
        <taxon>Bacillota</taxon>
        <taxon>Clostridia</taxon>
        <taxon>Lachnospirales</taxon>
        <taxon>Lachnospiraceae</taxon>
        <taxon>Blautia</taxon>
    </lineage>
</organism>
<evidence type="ECO:0000259" key="6">
    <source>
        <dbReference type="Pfam" id="PF02826"/>
    </source>
</evidence>
<dbReference type="Gene3D" id="3.40.50.720">
    <property type="entry name" value="NAD(P)-binding Rossmann-like Domain"/>
    <property type="match status" value="2"/>
</dbReference>
<dbReference type="Pfam" id="PF02826">
    <property type="entry name" value="2-Hacid_dh_C"/>
    <property type="match status" value="1"/>
</dbReference>
<dbReference type="InterPro" id="IPR029753">
    <property type="entry name" value="D-isomer_DH_CS"/>
</dbReference>
<sequence>MKIVILEADSLGEDMVFTPFEALGEVVIYRTTTADEMEAKTLDADVIVANKVPICEETIGKAKNLKLVCLTATGFNNLDGDYLKKRGIAAYNVAGYSTNGVAQHTFALFFYVLEKLNYYDNYVKSGEYSRGSCFSHFAQNFFELDGKTWGIIGLGAIGRKVAQIAEAFGCHILCYSASGSKYNTTYEQVGLDELLSRSDIVSVHAPLNAYTENLMTLENFRKMKKTAIFLNLARGAIVNEADLYTALTEGSIGAAGLDVLCKEPMDPENPLLKIQDSNKLIITPHIAWAAKETRFRVVDEVVKNIQRFQNGDATNRVY</sequence>
<evidence type="ECO:0000256" key="1">
    <source>
        <dbReference type="ARBA" id="ARBA00005854"/>
    </source>
</evidence>
<evidence type="ECO:0000259" key="5">
    <source>
        <dbReference type="Pfam" id="PF00389"/>
    </source>
</evidence>
<dbReference type="InterPro" id="IPR006140">
    <property type="entry name" value="D-isomer_DH_NAD-bd"/>
</dbReference>
<dbReference type="AlphaFoldDB" id="A0A8I0AGZ8"/>
<comment type="similarity">
    <text evidence="1 4">Belongs to the D-isomer specific 2-hydroxyacid dehydrogenase family.</text>
</comment>
<dbReference type="InterPro" id="IPR036291">
    <property type="entry name" value="NAD(P)-bd_dom_sf"/>
</dbReference>
<reference evidence="7 8" key="1">
    <citation type="submission" date="2020-08" db="EMBL/GenBank/DDBJ databases">
        <title>Genome public.</title>
        <authorList>
            <person name="Liu C."/>
            <person name="Sun Q."/>
        </authorList>
    </citation>
    <scope>NUCLEOTIDE SEQUENCE [LARGE SCALE GENOMIC DNA]</scope>
    <source>
        <strain evidence="7 8">BX17</strain>
    </source>
</reference>
<keyword evidence="8" id="KW-1185">Reference proteome</keyword>
<dbReference type="NCBIfam" id="NF006263">
    <property type="entry name" value="PRK08410.1"/>
    <property type="match status" value="1"/>
</dbReference>